<evidence type="ECO:0008006" key="3">
    <source>
        <dbReference type="Google" id="ProtNLM"/>
    </source>
</evidence>
<sequence length="643" mass="73990">MRICFLIMIICCTGILPGGMVASLYAQSGREKAPKKAVDTSIKAVKVKRSDSLPPKPGIDSFILKRKGLLGKLARNLLRDTLRENIAALTPIRNDLVFSIYDKRVIRSVTLKGLDFGTAITDTNKVYKSRLTRLANGFHHKTRGYVIRNNLFFHPGDRVDPYLLADNERHLRDQTYLQDARIIIEPAENSYDSVDVIVLTKDVLSIGGSLHLRNMKSFDVSAREDNLGGWGDRLLGSVLYDTRRVDRVGYGMEFIKRNIAGSFIDGYVGYKNFADGLNSGRDEETTFYTKFIRPLVNQYTKFTYAAELAWHETENQYIPDSIYQKGFAYKYYNYDAWMGWNTGAFKLVKEKNQDGRLRTILGLRLMKKRFEMIPDSFKVHYDAQFADMYGVLGSLSIFGQNFYKTRYIYGFGRSEDLPEGMDVTATAGWTKKNGVERPYMGLDVSRNYFTERESYLNFTFRAGGFWNKNTLQDVDILANIDFFSRLRSMGPRWKQRTFINVGITGQINKELNEDLWLESNFGIRELYNGRNIGGDMRATLKGESVFFSPWTFVNFRFAPFAFANFTLMTPPYESIKQSDLYQSIGAGLRARNESLIFGTLELKAHYFPRANYYGAHWRVDFNTNIKFKYNTQIIKRPEIIVAN</sequence>
<organism evidence="1 2">
    <name type="scientific">Pseudobacter ginsenosidimutans</name>
    <dbReference type="NCBI Taxonomy" id="661488"/>
    <lineage>
        <taxon>Bacteria</taxon>
        <taxon>Pseudomonadati</taxon>
        <taxon>Bacteroidota</taxon>
        <taxon>Chitinophagia</taxon>
        <taxon>Chitinophagales</taxon>
        <taxon>Chitinophagaceae</taxon>
        <taxon>Pseudobacter</taxon>
    </lineage>
</organism>
<dbReference type="Proteomes" id="UP000293874">
    <property type="component" value="Unassembled WGS sequence"/>
</dbReference>
<dbReference type="EMBL" id="SGXA01000006">
    <property type="protein sequence ID" value="RZS65104.1"/>
    <property type="molecule type" value="Genomic_DNA"/>
</dbReference>
<dbReference type="AlphaFoldDB" id="A0A4Q7MAZ5"/>
<dbReference type="Gene3D" id="3.10.20.310">
    <property type="entry name" value="membrane protein fhac"/>
    <property type="match status" value="1"/>
</dbReference>
<evidence type="ECO:0000313" key="1">
    <source>
        <dbReference type="EMBL" id="RZS65104.1"/>
    </source>
</evidence>
<protein>
    <recommendedName>
        <fullName evidence="3">Hemolysin activation/secretion protein</fullName>
    </recommendedName>
</protein>
<reference evidence="1 2" key="1">
    <citation type="submission" date="2019-02" db="EMBL/GenBank/DDBJ databases">
        <title>Genomic Encyclopedia of Type Strains, Phase IV (KMG-IV): sequencing the most valuable type-strain genomes for metagenomic binning, comparative biology and taxonomic classification.</title>
        <authorList>
            <person name="Goeker M."/>
        </authorList>
    </citation>
    <scope>NUCLEOTIDE SEQUENCE [LARGE SCALE GENOMIC DNA]</scope>
    <source>
        <strain evidence="1 2">DSM 18116</strain>
    </source>
</reference>
<keyword evidence="2" id="KW-1185">Reference proteome</keyword>
<comment type="caution">
    <text evidence="1">The sequence shown here is derived from an EMBL/GenBank/DDBJ whole genome shotgun (WGS) entry which is preliminary data.</text>
</comment>
<accession>A0A4Q7MAZ5</accession>
<gene>
    <name evidence="1" type="ORF">EV199_5860</name>
</gene>
<proteinExistence type="predicted"/>
<evidence type="ECO:0000313" key="2">
    <source>
        <dbReference type="Proteomes" id="UP000293874"/>
    </source>
</evidence>
<name>A0A4Q7MAZ5_9BACT</name>